<dbReference type="OrthoDB" id="3235800at2759"/>
<feature type="domain" description="DUF6570" evidence="2">
    <location>
        <begin position="193"/>
        <end position="230"/>
    </location>
</feature>
<evidence type="ECO:0000313" key="4">
    <source>
        <dbReference type="Proteomes" id="UP000789396"/>
    </source>
</evidence>
<feature type="region of interest" description="Disordered" evidence="1">
    <location>
        <begin position="32"/>
        <end position="51"/>
    </location>
</feature>
<evidence type="ECO:0000256" key="1">
    <source>
        <dbReference type="SAM" id="MobiDB-lite"/>
    </source>
</evidence>
<proteinExistence type="predicted"/>
<dbReference type="Proteomes" id="UP000789396">
    <property type="component" value="Unassembled WGS sequence"/>
</dbReference>
<evidence type="ECO:0000259" key="2">
    <source>
        <dbReference type="Pfam" id="PF20209"/>
    </source>
</evidence>
<comment type="caution">
    <text evidence="3">The sequence shown here is derived from an EMBL/GenBank/DDBJ whole genome shotgun (WGS) entry which is preliminary data.</text>
</comment>
<reference evidence="3" key="1">
    <citation type="submission" date="2021-06" db="EMBL/GenBank/DDBJ databases">
        <authorList>
            <person name="Kallberg Y."/>
            <person name="Tangrot J."/>
            <person name="Rosling A."/>
        </authorList>
    </citation>
    <scope>NUCLEOTIDE SEQUENCE</scope>
    <source>
        <strain evidence="3">IN212</strain>
    </source>
</reference>
<dbReference type="EMBL" id="CAJVPZ010010292">
    <property type="protein sequence ID" value="CAG8618328.1"/>
    <property type="molecule type" value="Genomic_DNA"/>
</dbReference>
<feature type="non-terminal residue" evidence="3">
    <location>
        <position position="465"/>
    </location>
</feature>
<dbReference type="Pfam" id="PF20209">
    <property type="entry name" value="DUF6570"/>
    <property type="match status" value="2"/>
</dbReference>
<protein>
    <submittedName>
        <fullName evidence="3">300_t:CDS:1</fullName>
    </submittedName>
</protein>
<feature type="domain" description="DUF6570" evidence="2">
    <location>
        <begin position="129"/>
        <end position="179"/>
    </location>
</feature>
<accession>A0A9N9D015</accession>
<feature type="compositionally biased region" description="Basic and acidic residues" evidence="1">
    <location>
        <begin position="32"/>
        <end position="45"/>
    </location>
</feature>
<sequence length="465" mass="52732">PMVENAMVESPVVESLIVESSTVENLIIEENRMDESQTEENRPIEENQAEETTKALSKLKSDLTELEASFTDDNEFDMAQSSDNITQVNSPSAILSEFDKILLRRLRSKEYFPILTLVVGKCRHCYTEKKLPKKFSSDNNMDPGDVSEELQGLTEIEEMLIAQVFSVMVVYRLHGGQHDTEEMSLTSLKIDTTTFRDFRVRRGKIIRALSWLKENNRYYSEIVIDNKNLNCLPEDGFIDNQFQINQLKDDDFYEKNDGDVITCTFVPFLLSDDREDVAINKLKSLNIPVAKILAMHHRGGKKAKNADSDAASGLEAELLLARDAHIMLTANLWTEVGLVNGLMGTIQDILFEEGQSLPSLPTAVFIIFDDYRGPTISTLEGTKVVPIIPIQRIWEGLTISKAVIDIGNREFAARLSFVAVSWVRALNDIIFKPFNFERLQQIANCKRAQEKKTEKMRLTSLIPKI</sequence>
<keyword evidence="4" id="KW-1185">Reference proteome</keyword>
<evidence type="ECO:0000313" key="3">
    <source>
        <dbReference type="EMBL" id="CAG8618328.1"/>
    </source>
</evidence>
<gene>
    <name evidence="3" type="ORF">RFULGI_LOCUS7260</name>
</gene>
<organism evidence="3 4">
    <name type="scientific">Racocetra fulgida</name>
    <dbReference type="NCBI Taxonomy" id="60492"/>
    <lineage>
        <taxon>Eukaryota</taxon>
        <taxon>Fungi</taxon>
        <taxon>Fungi incertae sedis</taxon>
        <taxon>Mucoromycota</taxon>
        <taxon>Glomeromycotina</taxon>
        <taxon>Glomeromycetes</taxon>
        <taxon>Diversisporales</taxon>
        <taxon>Gigasporaceae</taxon>
        <taxon>Racocetra</taxon>
    </lineage>
</organism>
<dbReference type="InterPro" id="IPR046700">
    <property type="entry name" value="DUF6570"/>
</dbReference>
<dbReference type="AlphaFoldDB" id="A0A9N9D015"/>
<name>A0A9N9D015_9GLOM</name>